<accession>A0A9P0AJN4</accession>
<dbReference type="EMBL" id="OU963869">
    <property type="protein sequence ID" value="CAH0394478.1"/>
    <property type="molecule type" value="Genomic_DNA"/>
</dbReference>
<proteinExistence type="predicted"/>
<evidence type="ECO:0000313" key="2">
    <source>
        <dbReference type="Proteomes" id="UP001152759"/>
    </source>
</evidence>
<dbReference type="AlphaFoldDB" id="A0A9P0AJN4"/>
<name>A0A9P0AJN4_BEMTA</name>
<evidence type="ECO:0000313" key="1">
    <source>
        <dbReference type="EMBL" id="CAH0394478.1"/>
    </source>
</evidence>
<dbReference type="Proteomes" id="UP001152759">
    <property type="component" value="Chromosome 8"/>
</dbReference>
<gene>
    <name evidence="1" type="ORF">BEMITA_LOCUS12772</name>
</gene>
<sequence>MDIDIKNQIAAIENSRNLQELRTSVYDSPFIATLGVSIVKSFTHKRSIVRGALNLALNTRLQPTLAVTGGAGS</sequence>
<keyword evidence="2" id="KW-1185">Reference proteome</keyword>
<organism evidence="1 2">
    <name type="scientific">Bemisia tabaci</name>
    <name type="common">Sweetpotato whitefly</name>
    <name type="synonym">Aleurodes tabaci</name>
    <dbReference type="NCBI Taxonomy" id="7038"/>
    <lineage>
        <taxon>Eukaryota</taxon>
        <taxon>Metazoa</taxon>
        <taxon>Ecdysozoa</taxon>
        <taxon>Arthropoda</taxon>
        <taxon>Hexapoda</taxon>
        <taxon>Insecta</taxon>
        <taxon>Pterygota</taxon>
        <taxon>Neoptera</taxon>
        <taxon>Paraneoptera</taxon>
        <taxon>Hemiptera</taxon>
        <taxon>Sternorrhyncha</taxon>
        <taxon>Aleyrodoidea</taxon>
        <taxon>Aleyrodidae</taxon>
        <taxon>Aleyrodinae</taxon>
        <taxon>Bemisia</taxon>
    </lineage>
</organism>
<protein>
    <submittedName>
        <fullName evidence="1">Uncharacterized protein</fullName>
    </submittedName>
</protein>
<reference evidence="1" key="1">
    <citation type="submission" date="2021-12" db="EMBL/GenBank/DDBJ databases">
        <authorList>
            <person name="King R."/>
        </authorList>
    </citation>
    <scope>NUCLEOTIDE SEQUENCE</scope>
</reference>